<protein>
    <submittedName>
        <fullName evidence="1">Uncharacterized protein</fullName>
    </submittedName>
</protein>
<dbReference type="OrthoDB" id="7883621at2"/>
<name>A0A521FDZ8_9RHOB</name>
<reference evidence="1 2" key="1">
    <citation type="submission" date="2017-05" db="EMBL/GenBank/DDBJ databases">
        <authorList>
            <person name="Varghese N."/>
            <person name="Submissions S."/>
        </authorList>
    </citation>
    <scope>NUCLEOTIDE SEQUENCE [LARGE SCALE GENOMIC DNA]</scope>
    <source>
        <strain evidence="1 2">DSM 100094</strain>
    </source>
</reference>
<accession>A0A521FDZ8</accession>
<dbReference type="Proteomes" id="UP000319014">
    <property type="component" value="Unassembled WGS sequence"/>
</dbReference>
<evidence type="ECO:0000313" key="2">
    <source>
        <dbReference type="Proteomes" id="UP000319014"/>
    </source>
</evidence>
<dbReference type="RefSeq" id="WP_142664442.1">
    <property type="nucleotide sequence ID" value="NZ_FXTK01000020.1"/>
</dbReference>
<dbReference type="AlphaFoldDB" id="A0A521FDZ8"/>
<gene>
    <name evidence="1" type="ORF">SAMN06265221_12045</name>
</gene>
<evidence type="ECO:0000313" key="1">
    <source>
        <dbReference type="EMBL" id="SMO93881.1"/>
    </source>
</evidence>
<proteinExistence type="predicted"/>
<sequence length="210" mass="23042">MKAVTSLDRVYQFAPDRADQALADLNRRLERRGRTAISPQEGTWFYDYSIGIGGDCAENGNIWAALAVEADGLTGYAPLSDLRQPLPPDRIPPEIRSARVPPVVARETTDHIAAVPYRQLDGNIATLLVHAGYSFKKTRYVLGFVEGEPKPETAVTIYRKASGAVIYAGRMQGEGQKRFTATPEGGTFTYQNKRMTRMTAAEIAGMFNAA</sequence>
<keyword evidence="2" id="KW-1185">Reference proteome</keyword>
<organism evidence="1 2">
    <name type="scientific">Paracoccus laeviglucosivorans</name>
    <dbReference type="NCBI Taxonomy" id="1197861"/>
    <lineage>
        <taxon>Bacteria</taxon>
        <taxon>Pseudomonadati</taxon>
        <taxon>Pseudomonadota</taxon>
        <taxon>Alphaproteobacteria</taxon>
        <taxon>Rhodobacterales</taxon>
        <taxon>Paracoccaceae</taxon>
        <taxon>Paracoccus</taxon>
    </lineage>
</organism>
<dbReference type="EMBL" id="FXTK01000020">
    <property type="protein sequence ID" value="SMO93881.1"/>
    <property type="molecule type" value="Genomic_DNA"/>
</dbReference>